<evidence type="ECO:0000313" key="2">
    <source>
        <dbReference type="Proteomes" id="UP000270342"/>
    </source>
</evidence>
<comment type="caution">
    <text evidence="1">The sequence shown here is derived from an EMBL/GenBank/DDBJ whole genome shotgun (WGS) entry which is preliminary data.</text>
</comment>
<keyword evidence="2" id="KW-1185">Reference proteome</keyword>
<gene>
    <name evidence="1" type="ORF">D7S86_08355</name>
</gene>
<reference evidence="1 2" key="1">
    <citation type="submission" date="2018-10" db="EMBL/GenBank/DDBJ databases">
        <title>Robbsia sp. DHC34, isolated from soil.</title>
        <authorList>
            <person name="Gao Z.-H."/>
            <person name="Qiu L.-H."/>
        </authorList>
    </citation>
    <scope>NUCLEOTIDE SEQUENCE [LARGE SCALE GENOMIC DNA]</scope>
    <source>
        <strain evidence="1 2">DHC34</strain>
    </source>
</reference>
<protein>
    <submittedName>
        <fullName evidence="1">Uncharacterized protein</fullName>
    </submittedName>
</protein>
<dbReference type="RefSeq" id="WP_121085346.1">
    <property type="nucleotide sequence ID" value="NZ_RBZU01000003.1"/>
</dbReference>
<organism evidence="1 2">
    <name type="scientific">Pararobbsia silviterrae</name>
    <dbReference type="NCBI Taxonomy" id="1792498"/>
    <lineage>
        <taxon>Bacteria</taxon>
        <taxon>Pseudomonadati</taxon>
        <taxon>Pseudomonadota</taxon>
        <taxon>Betaproteobacteria</taxon>
        <taxon>Burkholderiales</taxon>
        <taxon>Burkholderiaceae</taxon>
        <taxon>Pararobbsia</taxon>
    </lineage>
</organism>
<dbReference type="EMBL" id="RBZU01000003">
    <property type="protein sequence ID" value="RKP56398.1"/>
    <property type="molecule type" value="Genomic_DNA"/>
</dbReference>
<evidence type="ECO:0000313" key="1">
    <source>
        <dbReference type="EMBL" id="RKP56398.1"/>
    </source>
</evidence>
<dbReference type="Proteomes" id="UP000270342">
    <property type="component" value="Unassembled WGS sequence"/>
</dbReference>
<proteinExistence type="predicted"/>
<accession>A0A494Y311</accession>
<sequence length="104" mass="12116">MNKYQRIALERARKVLKRGEENYLCYALSCVISEILYRGEPGVDDLAVKEACLDLRVFVMNAIYPHGTLEGWSEEHAPTQRPKTAHQRRAQRIQWIDWMLGDTP</sequence>
<name>A0A494Y311_9BURK</name>
<dbReference type="AlphaFoldDB" id="A0A494Y311"/>